<organism evidence="2 3">
    <name type="scientific">Rhizophagus clarus</name>
    <dbReference type="NCBI Taxonomy" id="94130"/>
    <lineage>
        <taxon>Eukaryota</taxon>
        <taxon>Fungi</taxon>
        <taxon>Fungi incertae sedis</taxon>
        <taxon>Mucoromycota</taxon>
        <taxon>Glomeromycotina</taxon>
        <taxon>Glomeromycetes</taxon>
        <taxon>Glomerales</taxon>
        <taxon>Glomeraceae</taxon>
        <taxon>Rhizophagus</taxon>
    </lineage>
</organism>
<evidence type="ECO:0000313" key="3">
    <source>
        <dbReference type="Proteomes" id="UP000615446"/>
    </source>
</evidence>
<protein>
    <submittedName>
        <fullName evidence="2">Uncharacterized protein</fullName>
    </submittedName>
</protein>
<feature type="compositionally biased region" description="Polar residues" evidence="1">
    <location>
        <begin position="80"/>
        <end position="97"/>
    </location>
</feature>
<accession>A0A8H3L171</accession>
<feature type="region of interest" description="Disordered" evidence="1">
    <location>
        <begin position="1"/>
        <end position="97"/>
    </location>
</feature>
<evidence type="ECO:0000256" key="1">
    <source>
        <dbReference type="SAM" id="MobiDB-lite"/>
    </source>
</evidence>
<dbReference type="AlphaFoldDB" id="A0A8H3L171"/>
<sequence>MQRKSSQRSNFNRQDKPNRSNLAPSFKCTKVRSGSKTSSLTTGSNRIPIRSLLKDSSYSSSSIKTRGKNKKSQKMKDKSTNTFPQRSCSNDNCMLRL</sequence>
<proteinExistence type="predicted"/>
<gene>
    <name evidence="2" type="ORF">RCL2_000536200</name>
</gene>
<dbReference type="Proteomes" id="UP000615446">
    <property type="component" value="Unassembled WGS sequence"/>
</dbReference>
<reference evidence="2" key="1">
    <citation type="submission" date="2019-10" db="EMBL/GenBank/DDBJ databases">
        <title>Conservation and host-specific expression of non-tandemly repeated heterogenous ribosome RNA gene in arbuscular mycorrhizal fungi.</title>
        <authorList>
            <person name="Maeda T."/>
            <person name="Kobayashi Y."/>
            <person name="Nakagawa T."/>
            <person name="Ezawa T."/>
            <person name="Yamaguchi K."/>
            <person name="Bino T."/>
            <person name="Nishimoto Y."/>
            <person name="Shigenobu S."/>
            <person name="Kawaguchi M."/>
        </authorList>
    </citation>
    <scope>NUCLEOTIDE SEQUENCE</scope>
    <source>
        <strain evidence="2">HR1</strain>
    </source>
</reference>
<feature type="compositionally biased region" description="Low complexity" evidence="1">
    <location>
        <begin position="34"/>
        <end position="44"/>
    </location>
</feature>
<dbReference type="EMBL" id="BLAL01000034">
    <property type="protein sequence ID" value="GES78040.1"/>
    <property type="molecule type" value="Genomic_DNA"/>
</dbReference>
<name>A0A8H3L171_9GLOM</name>
<evidence type="ECO:0000313" key="2">
    <source>
        <dbReference type="EMBL" id="GES78040.1"/>
    </source>
</evidence>
<comment type="caution">
    <text evidence="2">The sequence shown here is derived from an EMBL/GenBank/DDBJ whole genome shotgun (WGS) entry which is preliminary data.</text>
</comment>